<dbReference type="EMBL" id="BAAANE010000017">
    <property type="protein sequence ID" value="GAA1661915.1"/>
    <property type="molecule type" value="Genomic_DNA"/>
</dbReference>
<dbReference type="NCBIfam" id="NF035939">
    <property type="entry name" value="TIM_EboE"/>
    <property type="match status" value="1"/>
</dbReference>
<comment type="caution">
    <text evidence="1">The sequence shown here is derived from an EMBL/GenBank/DDBJ whole genome shotgun (WGS) entry which is preliminary data.</text>
</comment>
<dbReference type="InterPro" id="IPR018246">
    <property type="entry name" value="AP_endonuc_F2_Zn_BS"/>
</dbReference>
<protein>
    <submittedName>
        <fullName evidence="1">Metabolite traffic protein EboE</fullName>
    </submittedName>
</protein>
<accession>A0ABN2FYX3</accession>
<evidence type="ECO:0000313" key="1">
    <source>
        <dbReference type="EMBL" id="GAA1661915.1"/>
    </source>
</evidence>
<dbReference type="RefSeq" id="WP_344116748.1">
    <property type="nucleotide sequence ID" value="NZ_BAAANE010000017.1"/>
</dbReference>
<reference evidence="1 2" key="1">
    <citation type="journal article" date="2019" name="Int. J. Syst. Evol. Microbiol.">
        <title>The Global Catalogue of Microorganisms (GCM) 10K type strain sequencing project: providing services to taxonomists for standard genome sequencing and annotation.</title>
        <authorList>
            <consortium name="The Broad Institute Genomics Platform"/>
            <consortium name="The Broad Institute Genome Sequencing Center for Infectious Disease"/>
            <person name="Wu L."/>
            <person name="Ma J."/>
        </authorList>
    </citation>
    <scope>NUCLEOTIDE SEQUENCE [LARGE SCALE GENOMIC DNA]</scope>
    <source>
        <strain evidence="1 2">JCM 14306</strain>
    </source>
</reference>
<proteinExistence type="predicted"/>
<organism evidence="1 2">
    <name type="scientific">Kribbella alba</name>
    <dbReference type="NCBI Taxonomy" id="190197"/>
    <lineage>
        <taxon>Bacteria</taxon>
        <taxon>Bacillati</taxon>
        <taxon>Actinomycetota</taxon>
        <taxon>Actinomycetes</taxon>
        <taxon>Propionibacteriales</taxon>
        <taxon>Kribbellaceae</taxon>
        <taxon>Kribbella</taxon>
    </lineage>
</organism>
<name>A0ABN2FYX3_9ACTN</name>
<dbReference type="Proteomes" id="UP001501319">
    <property type="component" value="Unassembled WGS sequence"/>
</dbReference>
<dbReference type="SUPFAM" id="SSF51658">
    <property type="entry name" value="Xylose isomerase-like"/>
    <property type="match status" value="1"/>
</dbReference>
<keyword evidence="2" id="KW-1185">Reference proteome</keyword>
<sequence length="400" mass="43448">MRFRHPDGSVVHLAYCTNVHPAEDLEGVIAQLDGCSSLVRKNLDVPVLGVGLWLAHTLAERLATSPIALNRLAQALERNGLEVVTLNGFPYAGFHDQVVGKKVYRPDWTEAARLDYTLDLVQVLGDLLPADAAYGSISTLPLAWRTPWTKARDDQARRAFDKLDEHLAGVETRTGRRIRVAIEPEPGCVLEMIPQAAHWLSPYAASQGPGSYAGPPGAGPSAGQSRLGVCLDTCHLAVQFEEPAEAFAVLADARVDIVKSQVSAALQVADPSDPAARELLKEFAEPKFLHQTREYGGAGVDDLDLVDELSGREAWRVHFHVPVHAAPRAPLASTTDVLLESLGELVGGPHPRTHHLESETYTWSVLPAGPKNQYELAEGIAGELAWLRDRLTALGLEEIR</sequence>
<gene>
    <name evidence="1" type="primary">eboE</name>
    <name evidence="1" type="ORF">GCM10009744_64570</name>
</gene>
<dbReference type="Gene3D" id="3.20.20.150">
    <property type="entry name" value="Divalent-metal-dependent TIM barrel enzymes"/>
    <property type="match status" value="1"/>
</dbReference>
<evidence type="ECO:0000313" key="2">
    <source>
        <dbReference type="Proteomes" id="UP001501319"/>
    </source>
</evidence>
<dbReference type="InterPro" id="IPR036237">
    <property type="entry name" value="Xyl_isomerase-like_sf"/>
</dbReference>
<dbReference type="PROSITE" id="PS00730">
    <property type="entry name" value="AP_NUCLEASE_F2_2"/>
    <property type="match status" value="1"/>
</dbReference>